<dbReference type="OrthoDB" id="978006at2"/>
<dbReference type="RefSeq" id="WP_097055711.1">
    <property type="nucleotide sequence ID" value="NZ_OCMF01000001.1"/>
</dbReference>
<evidence type="ECO:0000313" key="2">
    <source>
        <dbReference type="Proteomes" id="UP000219193"/>
    </source>
</evidence>
<accession>A0A285X3T3</accession>
<sequence length="223" mass="25407">MRSKLPVFLILFFVSFLTFGQVSGGINDGMNYGFTLIPTIEKDSEEVEGSPYYTQDFIRGTVKIQEKDPLEAYLKYNVAEERIEIKTHLESPRTYQLPAGSDAEFIIESEKFVLDKITAEKGSVFGYFVELQTGDKYRLLKKPIAHFREGEKAKTGYGNDKPATITIEDEYYIVPKSGMAINVRAKSKDLKKGFGSKEVEDYLDNNKMKSEDDLIRFVGFLNQ</sequence>
<dbReference type="Proteomes" id="UP000219193">
    <property type="component" value="Unassembled WGS sequence"/>
</dbReference>
<gene>
    <name evidence="1" type="ORF">SAMN06296241_1563</name>
</gene>
<protein>
    <submittedName>
        <fullName evidence="1">Uncharacterized protein</fullName>
    </submittedName>
</protein>
<dbReference type="EMBL" id="OCMF01000001">
    <property type="protein sequence ID" value="SOC80021.1"/>
    <property type="molecule type" value="Genomic_DNA"/>
</dbReference>
<dbReference type="AlphaFoldDB" id="A0A285X3T3"/>
<keyword evidence="2" id="KW-1185">Reference proteome</keyword>
<organism evidence="1 2">
    <name type="scientific">Salinimicrobium sediminis</name>
    <dbReference type="NCBI Taxonomy" id="1343891"/>
    <lineage>
        <taxon>Bacteria</taxon>
        <taxon>Pseudomonadati</taxon>
        <taxon>Bacteroidota</taxon>
        <taxon>Flavobacteriia</taxon>
        <taxon>Flavobacteriales</taxon>
        <taxon>Flavobacteriaceae</taxon>
        <taxon>Salinimicrobium</taxon>
    </lineage>
</organism>
<reference evidence="2" key="1">
    <citation type="submission" date="2017-09" db="EMBL/GenBank/DDBJ databases">
        <authorList>
            <person name="Varghese N."/>
            <person name="Submissions S."/>
        </authorList>
    </citation>
    <scope>NUCLEOTIDE SEQUENCE [LARGE SCALE GENOMIC DNA]</scope>
    <source>
        <strain evidence="2">CGMCC 1.12641</strain>
    </source>
</reference>
<proteinExistence type="predicted"/>
<name>A0A285X3T3_9FLAO</name>
<evidence type="ECO:0000313" key="1">
    <source>
        <dbReference type="EMBL" id="SOC80021.1"/>
    </source>
</evidence>